<organism evidence="1 2">
    <name type="scientific">Planoprotostelium fungivorum</name>
    <dbReference type="NCBI Taxonomy" id="1890364"/>
    <lineage>
        <taxon>Eukaryota</taxon>
        <taxon>Amoebozoa</taxon>
        <taxon>Evosea</taxon>
        <taxon>Variosea</taxon>
        <taxon>Cavosteliida</taxon>
        <taxon>Cavosteliaceae</taxon>
        <taxon>Planoprotostelium</taxon>
    </lineage>
</organism>
<evidence type="ECO:0000313" key="1">
    <source>
        <dbReference type="EMBL" id="PRP74399.1"/>
    </source>
</evidence>
<sequence>MPQNPCEDAPFCEEPPGAGEKKNLKPIIFYQKEKEYGTVGTL</sequence>
<name>A0A2P6MRR4_9EUKA</name>
<dbReference type="EMBL" id="MDYQ01000464">
    <property type="protein sequence ID" value="PRP74399.1"/>
    <property type="molecule type" value="Genomic_DNA"/>
</dbReference>
<keyword evidence="2" id="KW-1185">Reference proteome</keyword>
<accession>A0A2P6MRR4</accession>
<protein>
    <submittedName>
        <fullName evidence="1">Uncharacterized protein</fullName>
    </submittedName>
</protein>
<comment type="caution">
    <text evidence="1">The sequence shown here is derived from an EMBL/GenBank/DDBJ whole genome shotgun (WGS) entry which is preliminary data.</text>
</comment>
<evidence type="ECO:0000313" key="2">
    <source>
        <dbReference type="Proteomes" id="UP000241769"/>
    </source>
</evidence>
<dbReference type="Proteomes" id="UP000241769">
    <property type="component" value="Unassembled WGS sequence"/>
</dbReference>
<gene>
    <name evidence="1" type="ORF">PROFUN_10297</name>
</gene>
<dbReference type="AlphaFoldDB" id="A0A2P6MRR4"/>
<proteinExistence type="predicted"/>
<dbReference type="InParanoid" id="A0A2P6MRR4"/>
<reference evidence="1 2" key="1">
    <citation type="journal article" date="2018" name="Genome Biol. Evol.">
        <title>Multiple Roots of Fruiting Body Formation in Amoebozoa.</title>
        <authorList>
            <person name="Hillmann F."/>
            <person name="Forbes G."/>
            <person name="Novohradska S."/>
            <person name="Ferling I."/>
            <person name="Riege K."/>
            <person name="Groth M."/>
            <person name="Westermann M."/>
            <person name="Marz M."/>
            <person name="Spaller T."/>
            <person name="Winckler T."/>
            <person name="Schaap P."/>
            <person name="Glockner G."/>
        </authorList>
    </citation>
    <scope>NUCLEOTIDE SEQUENCE [LARGE SCALE GENOMIC DNA]</scope>
    <source>
        <strain evidence="1 2">Jena</strain>
    </source>
</reference>